<keyword evidence="2" id="KW-0547">Nucleotide-binding</keyword>
<evidence type="ECO:0000313" key="6">
    <source>
        <dbReference type="Proteomes" id="UP000837803"/>
    </source>
</evidence>
<sequence>MPDFFDTFLDNIIELRGIRQSYDGGKSYIIEGLDFLVEDKPAQGQFVVILGASGAGKSTVLRYIAGLQRPTEGTVLVKGQPVDEAPRVGMVFQQYSSLPWRTVLENVALPLEYQGVAKAERLARAEELIELVGLRGHEQKFAQYPTLSGGQLQRVAIARSLIANPDVLLMDEPFGALDIDTRLQMQDLLMDIWHRIHPTVIFVTHDISEAVYLADDVYMMKPAPSRFTEHVHIDLPLRRNRETKRTDRYVQLVREVEDRMIAITSGQ</sequence>
<evidence type="ECO:0000256" key="3">
    <source>
        <dbReference type="ARBA" id="ARBA00022840"/>
    </source>
</evidence>
<dbReference type="InterPro" id="IPR003439">
    <property type="entry name" value="ABC_transporter-like_ATP-bd"/>
</dbReference>
<dbReference type="InterPro" id="IPR050166">
    <property type="entry name" value="ABC_transporter_ATP-bind"/>
</dbReference>
<keyword evidence="3 5" id="KW-0067">ATP-binding</keyword>
<dbReference type="PANTHER" id="PTHR42788:SF13">
    <property type="entry name" value="ALIPHATIC SULFONATES IMPORT ATP-BINDING PROTEIN SSUB"/>
    <property type="match status" value="1"/>
</dbReference>
<dbReference type="CDD" id="cd03293">
    <property type="entry name" value="ABC_NrtD_SsuB_transporters"/>
    <property type="match status" value="1"/>
</dbReference>
<dbReference type="SUPFAM" id="SSF52540">
    <property type="entry name" value="P-loop containing nucleoside triphosphate hydrolases"/>
    <property type="match status" value="1"/>
</dbReference>
<dbReference type="InterPro" id="IPR003593">
    <property type="entry name" value="AAA+_ATPase"/>
</dbReference>
<dbReference type="EC" id="3.6.3.-" evidence="5"/>
<dbReference type="Pfam" id="PF00005">
    <property type="entry name" value="ABC_tran"/>
    <property type="match status" value="1"/>
</dbReference>
<proteinExistence type="predicted"/>
<dbReference type="Gene3D" id="3.40.50.300">
    <property type="entry name" value="P-loop containing nucleotide triphosphate hydrolases"/>
    <property type="match status" value="1"/>
</dbReference>
<organism evidence="5 6">
    <name type="scientific">Neolewinella maritima</name>
    <dbReference type="NCBI Taxonomy" id="1383882"/>
    <lineage>
        <taxon>Bacteria</taxon>
        <taxon>Pseudomonadati</taxon>
        <taxon>Bacteroidota</taxon>
        <taxon>Saprospiria</taxon>
        <taxon>Saprospirales</taxon>
        <taxon>Lewinellaceae</taxon>
        <taxon>Neolewinella</taxon>
    </lineage>
</organism>
<keyword evidence="5" id="KW-0378">Hydrolase</keyword>
<dbReference type="PANTHER" id="PTHR42788">
    <property type="entry name" value="TAURINE IMPORT ATP-BINDING PROTEIN-RELATED"/>
    <property type="match status" value="1"/>
</dbReference>
<keyword evidence="1" id="KW-0813">Transport</keyword>
<keyword evidence="6" id="KW-1185">Reference proteome</keyword>
<evidence type="ECO:0000259" key="4">
    <source>
        <dbReference type="PROSITE" id="PS50893"/>
    </source>
</evidence>
<name>A0ABN8F6V3_9BACT</name>
<comment type="caution">
    <text evidence="5">The sequence shown here is derived from an EMBL/GenBank/DDBJ whole genome shotgun (WGS) entry which is preliminary data.</text>
</comment>
<dbReference type="PROSITE" id="PS50893">
    <property type="entry name" value="ABC_TRANSPORTER_2"/>
    <property type="match status" value="1"/>
</dbReference>
<dbReference type="GO" id="GO:0005524">
    <property type="term" value="F:ATP binding"/>
    <property type="evidence" value="ECO:0007669"/>
    <property type="project" value="UniProtKB-KW"/>
</dbReference>
<dbReference type="Proteomes" id="UP000837803">
    <property type="component" value="Unassembled WGS sequence"/>
</dbReference>
<dbReference type="EMBL" id="CAKLPZ010000005">
    <property type="protein sequence ID" value="CAH1002284.1"/>
    <property type="molecule type" value="Genomic_DNA"/>
</dbReference>
<accession>A0ABN8F6V3</accession>
<dbReference type="InterPro" id="IPR017871">
    <property type="entry name" value="ABC_transporter-like_CS"/>
</dbReference>
<dbReference type="SMART" id="SM00382">
    <property type="entry name" value="AAA"/>
    <property type="match status" value="1"/>
</dbReference>
<feature type="domain" description="ABC transporter" evidence="4">
    <location>
        <begin position="13"/>
        <end position="247"/>
    </location>
</feature>
<dbReference type="InterPro" id="IPR027417">
    <property type="entry name" value="P-loop_NTPase"/>
</dbReference>
<dbReference type="PROSITE" id="PS00211">
    <property type="entry name" value="ABC_TRANSPORTER_1"/>
    <property type="match status" value="1"/>
</dbReference>
<protein>
    <submittedName>
        <fullName evidence="5">Aliphatic sulfonates import ATP-binding protein SsuB</fullName>
        <ecNumber evidence="5">3.6.3.-</ecNumber>
    </submittedName>
</protein>
<evidence type="ECO:0000256" key="2">
    <source>
        <dbReference type="ARBA" id="ARBA00022741"/>
    </source>
</evidence>
<evidence type="ECO:0000313" key="5">
    <source>
        <dbReference type="EMBL" id="CAH1002284.1"/>
    </source>
</evidence>
<dbReference type="GO" id="GO:0016787">
    <property type="term" value="F:hydrolase activity"/>
    <property type="evidence" value="ECO:0007669"/>
    <property type="project" value="UniProtKB-KW"/>
</dbReference>
<evidence type="ECO:0000256" key="1">
    <source>
        <dbReference type="ARBA" id="ARBA00022448"/>
    </source>
</evidence>
<reference evidence="5" key="1">
    <citation type="submission" date="2021-12" db="EMBL/GenBank/DDBJ databases">
        <authorList>
            <person name="Rodrigo-Torres L."/>
            <person name="Arahal R. D."/>
            <person name="Lucena T."/>
        </authorList>
    </citation>
    <scope>NUCLEOTIDE SEQUENCE</scope>
    <source>
        <strain evidence="5">CECT 8419</strain>
    </source>
</reference>
<dbReference type="RefSeq" id="WP_238752161.1">
    <property type="nucleotide sequence ID" value="NZ_CAKLPZ010000005.1"/>
</dbReference>
<gene>
    <name evidence="5" type="primary">ssuB</name>
    <name evidence="5" type="ORF">LEM8419_03203</name>
</gene>